<name>A0A345UHM1_9BACT</name>
<evidence type="ECO:0000313" key="2">
    <source>
        <dbReference type="Proteomes" id="UP000254808"/>
    </source>
</evidence>
<protein>
    <submittedName>
        <fullName evidence="1">Uncharacterized protein</fullName>
    </submittedName>
</protein>
<dbReference type="KEGG" id="cprv:CYPRO_0689"/>
<dbReference type="Proteomes" id="UP000254808">
    <property type="component" value="Chromosome"/>
</dbReference>
<sequence>MRFKGAVEKTPSIEACYETGLRALGINSGKVIPENTRALEGSVDLDGCVSRKYPNSPRWDYIIGYNQQAYFVEVHPVNTGNVAEMLNKLRWLKSWLQEHGAEINAMKASDKPFLWIATGSIAILKDSSQARKLAQSGLAFPEKITRIR</sequence>
<gene>
    <name evidence="1" type="ORF">CYPRO_0689</name>
</gene>
<organism evidence="1 2">
    <name type="scientific">Cyclonatronum proteinivorum</name>
    <dbReference type="NCBI Taxonomy" id="1457365"/>
    <lineage>
        <taxon>Bacteria</taxon>
        <taxon>Pseudomonadati</taxon>
        <taxon>Balneolota</taxon>
        <taxon>Balneolia</taxon>
        <taxon>Balneolales</taxon>
        <taxon>Cyclonatronaceae</taxon>
        <taxon>Cyclonatronum</taxon>
    </lineage>
</organism>
<keyword evidence="2" id="KW-1185">Reference proteome</keyword>
<proteinExistence type="predicted"/>
<dbReference type="RefSeq" id="WP_114983291.1">
    <property type="nucleotide sequence ID" value="NZ_CP027806.1"/>
</dbReference>
<dbReference type="OrthoDB" id="1092325at2"/>
<reference evidence="1 2" key="1">
    <citation type="submission" date="2018-03" db="EMBL/GenBank/DDBJ databases">
        <title>Phenotypic and genomic properties of Cyclonatronum proteinivorum gen. nov., sp. nov., a haloalkaliphilic bacteroidete from soda lakes possessing Na+-translocating rhodopsin.</title>
        <authorList>
            <person name="Toshchakov S.V."/>
            <person name="Korzhenkov A."/>
            <person name="Samarov N.I."/>
            <person name="Kublanov I.V."/>
            <person name="Muntyan M.S."/>
            <person name="Sorokin D.Y."/>
        </authorList>
    </citation>
    <scope>NUCLEOTIDE SEQUENCE [LARGE SCALE GENOMIC DNA]</scope>
    <source>
        <strain evidence="1 2">Omega</strain>
    </source>
</reference>
<dbReference type="EMBL" id="CP027806">
    <property type="protein sequence ID" value="AXI99972.1"/>
    <property type="molecule type" value="Genomic_DNA"/>
</dbReference>
<evidence type="ECO:0000313" key="1">
    <source>
        <dbReference type="EMBL" id="AXI99972.1"/>
    </source>
</evidence>
<dbReference type="AlphaFoldDB" id="A0A345UHM1"/>
<accession>A0A345UHM1</accession>